<feature type="transmembrane region" description="Helical" evidence="7">
    <location>
        <begin position="409"/>
        <end position="429"/>
    </location>
</feature>
<keyword evidence="4 7" id="KW-1133">Transmembrane helix</keyword>
<sequence>MTALLALPLVVGLWLVTGGRGLPRTTAGVAALVTSVVTLGLAAYAVVARPAVDQAWVPAAGIRWQLVVDGISAPLVVLTAAVGVLVAILGLRHVPEGGSAATFHGCLLLVEGGALGTFLANDAILFFVFFEIVLVPMWVLIGRFGDPHDARQRADAAARFVLFTVLGSMLMLTGILLLVHEAGTTRLSALPVAAADLPHGVQVLVVVLLTAGLGVKVPLVPLHTWLPPAHTTAPTAGSVVLAAVLLKMGTYGLVRLPFASLPEGWSTVAPVVGVIGAVGIVWGGLVCLVERDLKRLVAYSSVAHMGFVALGLATGTRAGLQAALFLNIAHGVISALLFVVVGGLKERWGSVDLSRPRPALRETSPHLGFALLLGFAAGLGLPGLAGFWGEFLAVYAAWSSAATDAGAHVLRWCAVAAAIGTALAAGYALRVARVVWVGDEVPPGTARFDADGGERVVTVSLIAAIVVLGVLPAVVFSVMTDAVNRVVGG</sequence>
<dbReference type="Proteomes" id="UP000035721">
    <property type="component" value="Unassembled WGS sequence"/>
</dbReference>
<dbReference type="InterPro" id="IPR010227">
    <property type="entry name" value="NADH_Q_OxRdtase_chainM/4"/>
</dbReference>
<evidence type="ECO:0000256" key="4">
    <source>
        <dbReference type="ARBA" id="ARBA00022989"/>
    </source>
</evidence>
<dbReference type="GO" id="GO:0016020">
    <property type="term" value="C:membrane"/>
    <property type="evidence" value="ECO:0007669"/>
    <property type="project" value="UniProtKB-SubCell"/>
</dbReference>
<proteinExistence type="inferred from homology"/>
<feature type="transmembrane region" description="Helical" evidence="7">
    <location>
        <begin position="123"/>
        <end position="144"/>
    </location>
</feature>
<evidence type="ECO:0000256" key="2">
    <source>
        <dbReference type="ARBA" id="ARBA00009025"/>
    </source>
</evidence>
<keyword evidence="5 7" id="KW-0472">Membrane</keyword>
<keyword evidence="10" id="KW-1185">Reference proteome</keyword>
<evidence type="ECO:0000313" key="9">
    <source>
        <dbReference type="EMBL" id="CCH77358.1"/>
    </source>
</evidence>
<comment type="subcellular location">
    <subcellularLocation>
        <location evidence="1">Endomembrane system</location>
        <topology evidence="1">Multi-pass membrane protein</topology>
    </subcellularLocation>
    <subcellularLocation>
        <location evidence="6">Membrane</location>
        <topology evidence="6">Multi-pass membrane protein</topology>
    </subcellularLocation>
</comment>
<evidence type="ECO:0000256" key="5">
    <source>
        <dbReference type="ARBA" id="ARBA00023136"/>
    </source>
</evidence>
<dbReference type="GO" id="GO:0012505">
    <property type="term" value="C:endomembrane system"/>
    <property type="evidence" value="ECO:0007669"/>
    <property type="project" value="UniProtKB-SubCell"/>
</dbReference>
<comment type="caution">
    <text evidence="9">The sequence shown here is derived from an EMBL/GenBank/DDBJ whole genome shotgun (WGS) entry which is preliminary data.</text>
</comment>
<protein>
    <submittedName>
        <fullName evidence="9">Putative NADH dehydrogenase I chain M</fullName>
    </submittedName>
</protein>
<dbReference type="RefSeq" id="WP_235432445.1">
    <property type="nucleotide sequence ID" value="NZ_HF570958.1"/>
</dbReference>
<dbReference type="PANTHER" id="PTHR43507">
    <property type="entry name" value="NADH-UBIQUINONE OXIDOREDUCTASE CHAIN 4"/>
    <property type="match status" value="1"/>
</dbReference>
<evidence type="ECO:0000256" key="3">
    <source>
        <dbReference type="ARBA" id="ARBA00022692"/>
    </source>
</evidence>
<comment type="similarity">
    <text evidence="2">Belongs to the complex I subunit 4 family.</text>
</comment>
<evidence type="ECO:0000256" key="1">
    <source>
        <dbReference type="ARBA" id="ARBA00004127"/>
    </source>
</evidence>
<dbReference type="GO" id="GO:0015990">
    <property type="term" value="P:electron transport coupled proton transport"/>
    <property type="evidence" value="ECO:0007669"/>
    <property type="project" value="TreeGrafter"/>
</dbReference>
<evidence type="ECO:0000256" key="6">
    <source>
        <dbReference type="RuleBase" id="RU000320"/>
    </source>
</evidence>
<dbReference type="EMBL" id="CAJB01000100">
    <property type="protein sequence ID" value="CCH77358.1"/>
    <property type="molecule type" value="Genomic_DNA"/>
</dbReference>
<keyword evidence="3 6" id="KW-0812">Transmembrane</keyword>
<feature type="domain" description="NADH:quinone oxidoreductase/Mrp antiporter transmembrane" evidence="8">
    <location>
        <begin position="120"/>
        <end position="400"/>
    </location>
</feature>
<dbReference type="STRING" id="1194083.BN12_1890005"/>
<evidence type="ECO:0000256" key="7">
    <source>
        <dbReference type="SAM" id="Phobius"/>
    </source>
</evidence>
<feature type="transmembrane region" description="Helical" evidence="7">
    <location>
        <begin position="28"/>
        <end position="47"/>
    </location>
</feature>
<dbReference type="InterPro" id="IPR001750">
    <property type="entry name" value="ND/Mrp_TM"/>
</dbReference>
<feature type="transmembrane region" description="Helical" evidence="7">
    <location>
        <begin position="67"/>
        <end position="89"/>
    </location>
</feature>
<dbReference type="GO" id="GO:0042773">
    <property type="term" value="P:ATP synthesis coupled electron transport"/>
    <property type="evidence" value="ECO:0007669"/>
    <property type="project" value="InterPro"/>
</dbReference>
<dbReference type="AlphaFoldDB" id="A0A077LUA5"/>
<feature type="transmembrane region" description="Helical" evidence="7">
    <location>
        <begin position="231"/>
        <end position="248"/>
    </location>
</feature>
<dbReference type="PRINTS" id="PR01437">
    <property type="entry name" value="NUOXDRDTASE4"/>
</dbReference>
<reference evidence="9 10" key="1">
    <citation type="journal article" date="2013" name="ISME J.">
        <title>A metabolic model for members of the genus Tetrasphaera involved in enhanced biological phosphorus removal.</title>
        <authorList>
            <person name="Kristiansen R."/>
            <person name="Nguyen H.T.T."/>
            <person name="Saunders A.M."/>
            <person name="Nielsen J.L."/>
            <person name="Wimmer R."/>
            <person name="Le V.Q."/>
            <person name="McIlroy S.J."/>
            <person name="Petrovski S."/>
            <person name="Seviour R.J."/>
            <person name="Calteau A."/>
            <person name="Nielsen K.L."/>
            <person name="Nielsen P.H."/>
        </authorList>
    </citation>
    <scope>NUCLEOTIDE SEQUENCE [LARGE SCALE GENOMIC DNA]</scope>
    <source>
        <strain evidence="9 10">T1-X7</strain>
    </source>
</reference>
<evidence type="ECO:0000313" key="10">
    <source>
        <dbReference type="Proteomes" id="UP000035721"/>
    </source>
</evidence>
<dbReference type="GO" id="GO:0003954">
    <property type="term" value="F:NADH dehydrogenase activity"/>
    <property type="evidence" value="ECO:0007669"/>
    <property type="project" value="TreeGrafter"/>
</dbReference>
<dbReference type="GO" id="GO:0048039">
    <property type="term" value="F:ubiquinone binding"/>
    <property type="evidence" value="ECO:0007669"/>
    <property type="project" value="TreeGrafter"/>
</dbReference>
<dbReference type="InterPro" id="IPR003918">
    <property type="entry name" value="NADH_UbQ_OxRdtase"/>
</dbReference>
<dbReference type="NCBIfam" id="TIGR01972">
    <property type="entry name" value="NDH_I_M"/>
    <property type="match status" value="1"/>
</dbReference>
<gene>
    <name evidence="9" type="ORF">BN12_1890005</name>
</gene>
<feature type="transmembrane region" description="Helical" evidence="7">
    <location>
        <begin position="365"/>
        <end position="389"/>
    </location>
</feature>
<dbReference type="Pfam" id="PF00361">
    <property type="entry name" value="Proton_antipo_M"/>
    <property type="match status" value="1"/>
</dbReference>
<feature type="transmembrane region" description="Helical" evidence="7">
    <location>
        <begin position="322"/>
        <end position="344"/>
    </location>
</feature>
<accession>A0A077LUA5</accession>
<dbReference type="PANTHER" id="PTHR43507:SF1">
    <property type="entry name" value="NADH-UBIQUINONE OXIDOREDUCTASE CHAIN 4"/>
    <property type="match status" value="1"/>
</dbReference>
<feature type="transmembrane region" description="Helical" evidence="7">
    <location>
        <begin position="268"/>
        <end position="289"/>
    </location>
</feature>
<feature type="transmembrane region" description="Helical" evidence="7">
    <location>
        <begin position="199"/>
        <end position="219"/>
    </location>
</feature>
<dbReference type="GO" id="GO:0008137">
    <property type="term" value="F:NADH dehydrogenase (ubiquinone) activity"/>
    <property type="evidence" value="ECO:0007669"/>
    <property type="project" value="InterPro"/>
</dbReference>
<feature type="transmembrane region" description="Helical" evidence="7">
    <location>
        <begin position="296"/>
        <end position="316"/>
    </location>
</feature>
<organism evidence="9 10">
    <name type="scientific">Nostocoides japonicum T1-X7</name>
    <dbReference type="NCBI Taxonomy" id="1194083"/>
    <lineage>
        <taxon>Bacteria</taxon>
        <taxon>Bacillati</taxon>
        <taxon>Actinomycetota</taxon>
        <taxon>Actinomycetes</taxon>
        <taxon>Micrococcales</taxon>
        <taxon>Intrasporangiaceae</taxon>
        <taxon>Nostocoides</taxon>
    </lineage>
</organism>
<feature type="transmembrane region" description="Helical" evidence="7">
    <location>
        <begin position="456"/>
        <end position="479"/>
    </location>
</feature>
<evidence type="ECO:0000259" key="8">
    <source>
        <dbReference type="Pfam" id="PF00361"/>
    </source>
</evidence>
<feature type="transmembrane region" description="Helical" evidence="7">
    <location>
        <begin position="156"/>
        <end position="179"/>
    </location>
</feature>
<name>A0A077LUA5_9MICO</name>